<evidence type="ECO:0000313" key="1">
    <source>
        <dbReference type="Proteomes" id="UP000790787"/>
    </source>
</evidence>
<dbReference type="Proteomes" id="UP000790787">
    <property type="component" value="Chromosome 20"/>
</dbReference>
<evidence type="ECO:0000313" key="2">
    <source>
        <dbReference type="RefSeq" id="XP_075097263.1"/>
    </source>
</evidence>
<sequence length="129" mass="14901">MPIKSLFPMQHFQTVETSSSNPAKVKGVRRRNKCKEVASLEVGQKLKVTFYNNRMVGIKSKLFSRHLGRIVHDCNMCPLGVSSWNDIKQEKLNHMRAAIEVLKIEATSKMQVWKIHKLIIILLRMLCKI</sequence>
<gene>
    <name evidence="2" type="primary">LOC107823831</name>
</gene>
<organism evidence="1 2">
    <name type="scientific">Nicotiana tabacum</name>
    <name type="common">Common tobacco</name>
    <dbReference type="NCBI Taxonomy" id="4097"/>
    <lineage>
        <taxon>Eukaryota</taxon>
        <taxon>Viridiplantae</taxon>
        <taxon>Streptophyta</taxon>
        <taxon>Embryophyta</taxon>
        <taxon>Tracheophyta</taxon>
        <taxon>Spermatophyta</taxon>
        <taxon>Magnoliopsida</taxon>
        <taxon>eudicotyledons</taxon>
        <taxon>Gunneridae</taxon>
        <taxon>Pentapetalae</taxon>
        <taxon>asterids</taxon>
        <taxon>lamiids</taxon>
        <taxon>Solanales</taxon>
        <taxon>Solanaceae</taxon>
        <taxon>Nicotianoideae</taxon>
        <taxon>Nicotianeae</taxon>
        <taxon>Nicotiana</taxon>
    </lineage>
</organism>
<protein>
    <submittedName>
        <fullName evidence="2">Uncharacterized protein LOC107823831</fullName>
    </submittedName>
</protein>
<name>A0AC58TJ73_TOBAC</name>
<dbReference type="RefSeq" id="XP_075097263.1">
    <property type="nucleotide sequence ID" value="XM_075241162.1"/>
</dbReference>
<reference evidence="1" key="1">
    <citation type="journal article" date="2014" name="Nat. Commun.">
        <title>The tobacco genome sequence and its comparison with those of tomato and potato.</title>
        <authorList>
            <person name="Sierro N."/>
            <person name="Battey J.N."/>
            <person name="Ouadi S."/>
            <person name="Bakaher N."/>
            <person name="Bovet L."/>
            <person name="Willig A."/>
            <person name="Goepfert S."/>
            <person name="Peitsch M.C."/>
            <person name="Ivanov N.V."/>
        </authorList>
    </citation>
    <scope>NUCLEOTIDE SEQUENCE [LARGE SCALE GENOMIC DNA]</scope>
</reference>
<keyword evidence="1" id="KW-1185">Reference proteome</keyword>
<proteinExistence type="predicted"/>
<reference evidence="2" key="2">
    <citation type="submission" date="2025-08" db="UniProtKB">
        <authorList>
            <consortium name="RefSeq"/>
        </authorList>
    </citation>
    <scope>IDENTIFICATION</scope>
    <source>
        <tissue evidence="2">Leaf</tissue>
    </source>
</reference>
<accession>A0AC58TJ73</accession>